<dbReference type="EMBL" id="CP132507">
    <property type="protein sequence ID" value="WNO06021.1"/>
    <property type="molecule type" value="Genomic_DNA"/>
</dbReference>
<keyword evidence="2" id="KW-1185">Reference proteome</keyword>
<proteinExistence type="predicted"/>
<organism evidence="1 2">
    <name type="scientific">Rhodoferax mekongensis</name>
    <dbReference type="NCBI Taxonomy" id="3068341"/>
    <lineage>
        <taxon>Bacteria</taxon>
        <taxon>Pseudomonadati</taxon>
        <taxon>Pseudomonadota</taxon>
        <taxon>Betaproteobacteria</taxon>
        <taxon>Burkholderiales</taxon>
        <taxon>Comamonadaceae</taxon>
        <taxon>Rhodoferax</taxon>
    </lineage>
</organism>
<dbReference type="RefSeq" id="WP_313868743.1">
    <property type="nucleotide sequence ID" value="NZ_CP132507.1"/>
</dbReference>
<name>A0ABZ0B2A3_9BURK</name>
<protein>
    <submittedName>
        <fullName evidence="1">Uncharacterized protein</fullName>
    </submittedName>
</protein>
<dbReference type="Proteomes" id="UP001302257">
    <property type="component" value="Chromosome"/>
</dbReference>
<accession>A0ABZ0B2A3</accession>
<reference evidence="1 2" key="1">
    <citation type="submission" date="2023-08" db="EMBL/GenBank/DDBJ databases">
        <title>Rhodoferax potami sp. nov. and Rhodoferax mekongensis sp. nov., isolated from the Mekong River in Thailand.</title>
        <authorList>
            <person name="Kitikhun S."/>
            <person name="Charoenyingcharoen P."/>
            <person name="Siriarchawattana P."/>
            <person name="Likhitrattanapisal S."/>
            <person name="Nilsakha T."/>
            <person name="Chanpet A."/>
            <person name="Rattanawaree P."/>
            <person name="Ingsriswang S."/>
        </authorList>
    </citation>
    <scope>NUCLEOTIDE SEQUENCE [LARGE SCALE GENOMIC DNA]</scope>
    <source>
        <strain evidence="1 2">TBRC 17307</strain>
    </source>
</reference>
<evidence type="ECO:0000313" key="1">
    <source>
        <dbReference type="EMBL" id="WNO06021.1"/>
    </source>
</evidence>
<gene>
    <name evidence="1" type="ORF">RAN89_06215</name>
</gene>
<sequence>MNHIHKLQNENRELNDQVLRKNERIAEFRAHLQSPKFHAVQGDGERGDWISTGDVQRWLLYIEDLGRMYP</sequence>
<evidence type="ECO:0000313" key="2">
    <source>
        <dbReference type="Proteomes" id="UP001302257"/>
    </source>
</evidence>